<evidence type="ECO:0000256" key="2">
    <source>
        <dbReference type="ARBA" id="ARBA00005695"/>
    </source>
</evidence>
<dbReference type="Pfam" id="PF00496">
    <property type="entry name" value="SBP_bac_5"/>
    <property type="match status" value="1"/>
</dbReference>
<organism evidence="7 8">
    <name type="scientific">Edaphobacillus lindanitolerans</name>
    <dbReference type="NCBI Taxonomy" id="550447"/>
    <lineage>
        <taxon>Bacteria</taxon>
        <taxon>Bacillati</taxon>
        <taxon>Bacillota</taxon>
        <taxon>Bacilli</taxon>
        <taxon>Bacillales</taxon>
        <taxon>Bacillaceae</taxon>
        <taxon>Edaphobacillus</taxon>
    </lineage>
</organism>
<evidence type="ECO:0000259" key="6">
    <source>
        <dbReference type="Pfam" id="PF00496"/>
    </source>
</evidence>
<evidence type="ECO:0000256" key="3">
    <source>
        <dbReference type="ARBA" id="ARBA00022448"/>
    </source>
</evidence>
<keyword evidence="3" id="KW-0813">Transport</keyword>
<dbReference type="GO" id="GO:1904680">
    <property type="term" value="F:peptide transmembrane transporter activity"/>
    <property type="evidence" value="ECO:0007669"/>
    <property type="project" value="TreeGrafter"/>
</dbReference>
<dbReference type="PANTHER" id="PTHR30290">
    <property type="entry name" value="PERIPLASMIC BINDING COMPONENT OF ABC TRANSPORTER"/>
    <property type="match status" value="1"/>
</dbReference>
<gene>
    <name evidence="7" type="ORF">SAMN05428946_0903</name>
</gene>
<feature type="signal peptide" evidence="5">
    <location>
        <begin position="1"/>
        <end position="19"/>
    </location>
</feature>
<sequence>MKMKWRAGALLLSAGLLLAACSDKGEADEKSGSKPVEQSDSKTLTIANGSDMVTFDIHDHNNTSTEAIHVNMFNYLVKNGGDEGFLPDLAESWENKNDTTWTFKLKEGVKFHNGDDFTAEDVKFTLERVARDESLLEYGSYKQIKEVNVLGDHEFEIITNNPEPALLNRLSRLGSGMLPKNYIETEGWETFLKEPVGTGPYKFKEWKRDDRLVLTANEDYFGDAPKWEELVFRAIPEDSTRVSELLTGGVDVAVNIPPTDVQRIESTDGVHVAQSPTQRVMLLAVRTAGEGPTADPKVREAIDLAIDKEAIVESLLGGAGTVTRTRVTPGNAGANESLYGVSVYDQEKAKKLLAEAGYPDGVEITLSSPNGRYLKDKESVELMSAMLGEVGIKVELELLEWSAFSEKYQNRTFGDMFYIGYGNSMFDASLALERLTFEQAAGETDYDNPKTEELLKAAEKNMNPEERTAQYQEAQELIAEDRPQIYLYQLDAITGVNDRLDYEPRLDEMFYADTITLK</sequence>
<dbReference type="PANTHER" id="PTHR30290:SF9">
    <property type="entry name" value="OLIGOPEPTIDE-BINDING PROTEIN APPA"/>
    <property type="match status" value="1"/>
</dbReference>
<evidence type="ECO:0000256" key="4">
    <source>
        <dbReference type="ARBA" id="ARBA00022729"/>
    </source>
</evidence>
<keyword evidence="4 5" id="KW-0732">Signal</keyword>
<name>A0A1U7PNH9_9BACI</name>
<dbReference type="AlphaFoldDB" id="A0A1U7PNH9"/>
<comment type="subcellular location">
    <subcellularLocation>
        <location evidence="1">Cell membrane</location>
        <topology evidence="1">Lipid-anchor</topology>
    </subcellularLocation>
</comment>
<evidence type="ECO:0000256" key="5">
    <source>
        <dbReference type="SAM" id="SignalP"/>
    </source>
</evidence>
<dbReference type="PROSITE" id="PS51257">
    <property type="entry name" value="PROKAR_LIPOPROTEIN"/>
    <property type="match status" value="1"/>
</dbReference>
<evidence type="ECO:0000313" key="8">
    <source>
        <dbReference type="Proteomes" id="UP000187550"/>
    </source>
</evidence>
<dbReference type="STRING" id="550447.SAMN05428946_0903"/>
<keyword evidence="8" id="KW-1185">Reference proteome</keyword>
<feature type="chain" id="PRO_5038894701" evidence="5">
    <location>
        <begin position="20"/>
        <end position="518"/>
    </location>
</feature>
<dbReference type="InterPro" id="IPR023765">
    <property type="entry name" value="SBP_5_CS"/>
</dbReference>
<feature type="domain" description="Solute-binding protein family 5" evidence="6">
    <location>
        <begin position="86"/>
        <end position="439"/>
    </location>
</feature>
<evidence type="ECO:0000313" key="7">
    <source>
        <dbReference type="EMBL" id="SIT72795.1"/>
    </source>
</evidence>
<comment type="similarity">
    <text evidence="2">Belongs to the bacterial solute-binding protein 5 family.</text>
</comment>
<dbReference type="InterPro" id="IPR039424">
    <property type="entry name" value="SBP_5"/>
</dbReference>
<dbReference type="Gene3D" id="3.40.190.10">
    <property type="entry name" value="Periplasmic binding protein-like II"/>
    <property type="match status" value="1"/>
</dbReference>
<dbReference type="GO" id="GO:0015833">
    <property type="term" value="P:peptide transport"/>
    <property type="evidence" value="ECO:0007669"/>
    <property type="project" value="TreeGrafter"/>
</dbReference>
<dbReference type="Gene3D" id="3.10.105.10">
    <property type="entry name" value="Dipeptide-binding Protein, Domain 3"/>
    <property type="match status" value="1"/>
</dbReference>
<dbReference type="SUPFAM" id="SSF53850">
    <property type="entry name" value="Periplasmic binding protein-like II"/>
    <property type="match status" value="1"/>
</dbReference>
<protein>
    <submittedName>
        <fullName evidence="7">Peptide/nickel transport system substrate-binding protein</fullName>
    </submittedName>
</protein>
<dbReference type="GO" id="GO:0042597">
    <property type="term" value="C:periplasmic space"/>
    <property type="evidence" value="ECO:0007669"/>
    <property type="project" value="UniProtKB-ARBA"/>
</dbReference>
<dbReference type="RefSeq" id="WP_076757135.1">
    <property type="nucleotide sequence ID" value="NZ_FTPL01000001.1"/>
</dbReference>
<dbReference type="GO" id="GO:0043190">
    <property type="term" value="C:ATP-binding cassette (ABC) transporter complex"/>
    <property type="evidence" value="ECO:0007669"/>
    <property type="project" value="InterPro"/>
</dbReference>
<accession>A0A1U7PNH9</accession>
<dbReference type="Proteomes" id="UP000187550">
    <property type="component" value="Unassembled WGS sequence"/>
</dbReference>
<dbReference type="PIRSF" id="PIRSF002741">
    <property type="entry name" value="MppA"/>
    <property type="match status" value="1"/>
</dbReference>
<dbReference type="Gene3D" id="3.90.76.10">
    <property type="entry name" value="Dipeptide-binding Protein, Domain 1"/>
    <property type="match status" value="1"/>
</dbReference>
<dbReference type="CDD" id="cd08498">
    <property type="entry name" value="PBP2_NikA_DppA_OppA_like_2"/>
    <property type="match status" value="1"/>
</dbReference>
<evidence type="ECO:0000256" key="1">
    <source>
        <dbReference type="ARBA" id="ARBA00004193"/>
    </source>
</evidence>
<dbReference type="EMBL" id="FTPL01000001">
    <property type="protein sequence ID" value="SIT72795.1"/>
    <property type="molecule type" value="Genomic_DNA"/>
</dbReference>
<dbReference type="PROSITE" id="PS01040">
    <property type="entry name" value="SBP_BACTERIAL_5"/>
    <property type="match status" value="1"/>
</dbReference>
<dbReference type="InterPro" id="IPR000914">
    <property type="entry name" value="SBP_5_dom"/>
</dbReference>
<dbReference type="InterPro" id="IPR030678">
    <property type="entry name" value="Peptide/Ni-bd"/>
</dbReference>
<proteinExistence type="inferred from homology"/>
<reference evidence="8" key="1">
    <citation type="submission" date="2017-01" db="EMBL/GenBank/DDBJ databases">
        <authorList>
            <person name="Varghese N."/>
            <person name="Submissions S."/>
        </authorList>
    </citation>
    <scope>NUCLEOTIDE SEQUENCE [LARGE SCALE GENOMIC DNA]</scope>
    <source>
        <strain evidence="8">MNA4</strain>
    </source>
</reference>